<dbReference type="GO" id="GO:0032506">
    <property type="term" value="P:cytokinetic process"/>
    <property type="evidence" value="ECO:0007669"/>
    <property type="project" value="TreeGrafter"/>
</dbReference>
<organism evidence="4 5">
    <name type="scientific">Lamprobacter modestohalophilus</name>
    <dbReference type="NCBI Taxonomy" id="1064514"/>
    <lineage>
        <taxon>Bacteria</taxon>
        <taxon>Pseudomonadati</taxon>
        <taxon>Pseudomonadota</taxon>
        <taxon>Gammaproteobacteria</taxon>
        <taxon>Chromatiales</taxon>
        <taxon>Chromatiaceae</taxon>
        <taxon>Lamprobacter</taxon>
    </lineage>
</organism>
<evidence type="ECO:0000313" key="5">
    <source>
        <dbReference type="Proteomes" id="UP001138768"/>
    </source>
</evidence>
<accession>A0A9X1B4N4</accession>
<dbReference type="PROSITE" id="PS51724">
    <property type="entry name" value="SPOR"/>
    <property type="match status" value="1"/>
</dbReference>
<dbReference type="GO" id="GO:0032153">
    <property type="term" value="C:cell division site"/>
    <property type="evidence" value="ECO:0007669"/>
    <property type="project" value="TreeGrafter"/>
</dbReference>
<dbReference type="Pfam" id="PF05036">
    <property type="entry name" value="SPOR"/>
    <property type="match status" value="1"/>
</dbReference>
<evidence type="ECO:0000313" key="4">
    <source>
        <dbReference type="EMBL" id="MBK1619665.1"/>
    </source>
</evidence>
<dbReference type="GO" id="GO:0030428">
    <property type="term" value="C:cell septum"/>
    <property type="evidence" value="ECO:0007669"/>
    <property type="project" value="TreeGrafter"/>
</dbReference>
<feature type="domain" description="SPOR" evidence="3">
    <location>
        <begin position="142"/>
        <end position="221"/>
    </location>
</feature>
<feature type="compositionally biased region" description="Low complexity" evidence="1">
    <location>
        <begin position="104"/>
        <end position="122"/>
    </location>
</feature>
<name>A0A9X1B4N4_9GAMM</name>
<dbReference type="InterPro" id="IPR007730">
    <property type="entry name" value="SPOR-like_dom"/>
</dbReference>
<dbReference type="Gene3D" id="3.30.70.1070">
    <property type="entry name" value="Sporulation related repeat"/>
    <property type="match status" value="1"/>
</dbReference>
<dbReference type="PANTHER" id="PTHR38687:SF1">
    <property type="entry name" value="CELL DIVISION PROTEIN DEDD"/>
    <property type="match status" value="1"/>
</dbReference>
<dbReference type="RefSeq" id="WP_200245434.1">
    <property type="nucleotide sequence ID" value="NZ_NRRY01000024.1"/>
</dbReference>
<dbReference type="SUPFAM" id="SSF110997">
    <property type="entry name" value="Sporulation related repeat"/>
    <property type="match status" value="1"/>
</dbReference>
<proteinExistence type="predicted"/>
<evidence type="ECO:0000259" key="3">
    <source>
        <dbReference type="PROSITE" id="PS51724"/>
    </source>
</evidence>
<sequence length="221" mass="23612">MTKDYRRPAPAPRRRGTRRGTCAFWFLLGGVLGAFGVGYAWMIHEPTASGAINEEATTRPPTTPPQERQFDFFSMLPAEEVVVPADEAAEPIALPPPKVEEPTAKPTIKPTPQPAKTAAATPAPSPAAPSPAPNATASAAPSGGSGDYLLQLASFRSTADAERLKAQMALKGIQTSIQTVTIDNGQTYHRVRTAAYDKSAAQAMRTKLQNEGQESIMIRTR</sequence>
<protein>
    <recommendedName>
        <fullName evidence="3">SPOR domain-containing protein</fullName>
    </recommendedName>
</protein>
<gene>
    <name evidence="4" type="ORF">CKO42_14690</name>
</gene>
<dbReference type="EMBL" id="NRRY01000024">
    <property type="protein sequence ID" value="MBK1619665.1"/>
    <property type="molecule type" value="Genomic_DNA"/>
</dbReference>
<evidence type="ECO:0000256" key="2">
    <source>
        <dbReference type="SAM" id="Phobius"/>
    </source>
</evidence>
<dbReference type="PANTHER" id="PTHR38687">
    <property type="entry name" value="CELL DIVISION PROTEIN DEDD-RELATED"/>
    <property type="match status" value="1"/>
</dbReference>
<keyword evidence="2" id="KW-1133">Transmembrane helix</keyword>
<evidence type="ECO:0000256" key="1">
    <source>
        <dbReference type="SAM" id="MobiDB-lite"/>
    </source>
</evidence>
<dbReference type="GO" id="GO:0042834">
    <property type="term" value="F:peptidoglycan binding"/>
    <property type="evidence" value="ECO:0007669"/>
    <property type="project" value="InterPro"/>
</dbReference>
<dbReference type="InterPro" id="IPR036680">
    <property type="entry name" value="SPOR-like_sf"/>
</dbReference>
<feature type="compositionally biased region" description="Pro residues" evidence="1">
    <location>
        <begin position="123"/>
        <end position="132"/>
    </location>
</feature>
<keyword evidence="5" id="KW-1185">Reference proteome</keyword>
<comment type="caution">
    <text evidence="4">The sequence shown here is derived from an EMBL/GenBank/DDBJ whole genome shotgun (WGS) entry which is preliminary data.</text>
</comment>
<dbReference type="AlphaFoldDB" id="A0A9X1B4N4"/>
<reference evidence="4 5" key="1">
    <citation type="journal article" date="2020" name="Microorganisms">
        <title>Osmotic Adaptation and Compatible Solute Biosynthesis of Phototrophic Bacteria as Revealed from Genome Analyses.</title>
        <authorList>
            <person name="Imhoff J.F."/>
            <person name="Rahn T."/>
            <person name="Kunzel S."/>
            <person name="Keller A."/>
            <person name="Neulinger S.C."/>
        </authorList>
    </citation>
    <scope>NUCLEOTIDE SEQUENCE [LARGE SCALE GENOMIC DNA]</scope>
    <source>
        <strain evidence="4 5">DSM 25653</strain>
    </source>
</reference>
<feature type="region of interest" description="Disordered" evidence="1">
    <location>
        <begin position="91"/>
        <end position="143"/>
    </location>
</feature>
<feature type="transmembrane region" description="Helical" evidence="2">
    <location>
        <begin position="21"/>
        <end position="42"/>
    </location>
</feature>
<keyword evidence="2" id="KW-0472">Membrane</keyword>
<dbReference type="InterPro" id="IPR052521">
    <property type="entry name" value="Cell_div_SPOR-domain"/>
</dbReference>
<dbReference type="Proteomes" id="UP001138768">
    <property type="component" value="Unassembled WGS sequence"/>
</dbReference>
<keyword evidence="2" id="KW-0812">Transmembrane</keyword>